<feature type="binding site" evidence="12">
    <location>
        <position position="192"/>
    </location>
    <ligand>
        <name>[4Fe-4S] cluster</name>
        <dbReference type="ChEBI" id="CHEBI:49883"/>
    </ligand>
</feature>
<evidence type="ECO:0000313" key="15">
    <source>
        <dbReference type="Proteomes" id="UP000185478"/>
    </source>
</evidence>
<dbReference type="InterPro" id="IPR011257">
    <property type="entry name" value="DNA_glycosylase"/>
</dbReference>
<dbReference type="NCBIfam" id="TIGR01083">
    <property type="entry name" value="nth"/>
    <property type="match status" value="1"/>
</dbReference>
<reference evidence="14 15" key="1">
    <citation type="submission" date="2014-08" db="EMBL/GenBank/DDBJ databases">
        <title>Complete genome sequence of Corynebacterium aquilae S-613T(T) (=DSM 44791(T)), isolated from the choana of a healthy golden eagle.</title>
        <authorList>
            <person name="Ruckert C."/>
            <person name="Albersmeier A."/>
            <person name="Winkler A."/>
            <person name="Kalinowski J."/>
        </authorList>
    </citation>
    <scope>NUCLEOTIDE SEQUENCE [LARGE SCALE GENOMIC DNA]</scope>
    <source>
        <strain evidence="14 15">S-613</strain>
    </source>
</reference>
<evidence type="ECO:0000256" key="1">
    <source>
        <dbReference type="ARBA" id="ARBA00008343"/>
    </source>
</evidence>
<feature type="binding site" evidence="12">
    <location>
        <position position="186"/>
    </location>
    <ligand>
        <name>[4Fe-4S] cluster</name>
        <dbReference type="ChEBI" id="CHEBI:49883"/>
    </ligand>
</feature>
<keyword evidence="3 12" id="KW-0479">Metal-binding</keyword>
<evidence type="ECO:0000256" key="9">
    <source>
        <dbReference type="ARBA" id="ARBA00023204"/>
    </source>
</evidence>
<protein>
    <recommendedName>
        <fullName evidence="12">Endonuclease III</fullName>
        <ecNumber evidence="12">4.2.99.18</ecNumber>
    </recommendedName>
    <alternativeName>
        <fullName evidence="12">DNA-(apurinic or apyrimidinic site) lyase</fullName>
    </alternativeName>
</protein>
<evidence type="ECO:0000256" key="5">
    <source>
        <dbReference type="ARBA" id="ARBA00022801"/>
    </source>
</evidence>
<dbReference type="InterPro" id="IPR005759">
    <property type="entry name" value="Nth"/>
</dbReference>
<dbReference type="PIRSF" id="PIRSF001435">
    <property type="entry name" value="Nth"/>
    <property type="match status" value="1"/>
</dbReference>
<name>A0A1L7CDE2_9CORY</name>
<dbReference type="KEGG" id="caqu:CAQU_00875"/>
<organism evidence="14 15">
    <name type="scientific">Corynebacterium aquilae DSM 44791</name>
    <dbReference type="NCBI Taxonomy" id="1431546"/>
    <lineage>
        <taxon>Bacteria</taxon>
        <taxon>Bacillati</taxon>
        <taxon>Actinomycetota</taxon>
        <taxon>Actinomycetes</taxon>
        <taxon>Mycobacteriales</taxon>
        <taxon>Corynebacteriaceae</taxon>
        <taxon>Corynebacterium</taxon>
    </lineage>
</organism>
<evidence type="ECO:0000259" key="13">
    <source>
        <dbReference type="SMART" id="SM00478"/>
    </source>
</evidence>
<dbReference type="InterPro" id="IPR000445">
    <property type="entry name" value="HhH_motif"/>
</dbReference>
<comment type="cofactor">
    <cofactor evidence="12">
        <name>[4Fe-4S] cluster</name>
        <dbReference type="ChEBI" id="CHEBI:49883"/>
    </cofactor>
    <text evidence="12">Binds 1 [4Fe-4S] cluster.</text>
</comment>
<dbReference type="HAMAP" id="MF_00942">
    <property type="entry name" value="Nth"/>
    <property type="match status" value="1"/>
</dbReference>
<accession>A0A1L7CDE2</accession>
<dbReference type="InterPro" id="IPR003265">
    <property type="entry name" value="HhH-GPD_domain"/>
</dbReference>
<dbReference type="GO" id="GO:0006285">
    <property type="term" value="P:base-excision repair, AP site formation"/>
    <property type="evidence" value="ECO:0007669"/>
    <property type="project" value="TreeGrafter"/>
</dbReference>
<dbReference type="GO" id="GO:0140078">
    <property type="term" value="F:class I DNA-(apurinic or apyrimidinic site) endonuclease activity"/>
    <property type="evidence" value="ECO:0007669"/>
    <property type="project" value="UniProtKB-EC"/>
</dbReference>
<dbReference type="Gene3D" id="1.10.1670.10">
    <property type="entry name" value="Helix-hairpin-Helix base-excision DNA repair enzymes (C-terminal)"/>
    <property type="match status" value="1"/>
</dbReference>
<evidence type="ECO:0000256" key="8">
    <source>
        <dbReference type="ARBA" id="ARBA00023125"/>
    </source>
</evidence>
<evidence type="ECO:0000256" key="3">
    <source>
        <dbReference type="ARBA" id="ARBA00022723"/>
    </source>
</evidence>
<dbReference type="Proteomes" id="UP000185478">
    <property type="component" value="Chromosome"/>
</dbReference>
<dbReference type="GO" id="GO:0051539">
    <property type="term" value="F:4 iron, 4 sulfur cluster binding"/>
    <property type="evidence" value="ECO:0007669"/>
    <property type="project" value="UniProtKB-UniRule"/>
</dbReference>
<dbReference type="Pfam" id="PF00730">
    <property type="entry name" value="HhH-GPD"/>
    <property type="match status" value="1"/>
</dbReference>
<comment type="similarity">
    <text evidence="1 12">Belongs to the Nth/MutY family.</text>
</comment>
<keyword evidence="10 12" id="KW-0456">Lyase</keyword>
<feature type="binding site" evidence="12">
    <location>
        <position position="176"/>
    </location>
    <ligand>
        <name>[4Fe-4S] cluster</name>
        <dbReference type="ChEBI" id="CHEBI:49883"/>
    </ligand>
</feature>
<comment type="catalytic activity">
    <reaction evidence="12">
        <text>2'-deoxyribonucleotide-(2'-deoxyribose 5'-phosphate)-2'-deoxyribonucleotide-DNA = a 3'-end 2'-deoxyribonucleotide-(2,3-dehydro-2,3-deoxyribose 5'-phosphate)-DNA + a 5'-end 5'-phospho-2'-deoxyribonucleoside-DNA + H(+)</text>
        <dbReference type="Rhea" id="RHEA:66592"/>
        <dbReference type="Rhea" id="RHEA-COMP:13180"/>
        <dbReference type="Rhea" id="RHEA-COMP:16897"/>
        <dbReference type="Rhea" id="RHEA-COMP:17067"/>
        <dbReference type="ChEBI" id="CHEBI:15378"/>
        <dbReference type="ChEBI" id="CHEBI:136412"/>
        <dbReference type="ChEBI" id="CHEBI:157695"/>
        <dbReference type="ChEBI" id="CHEBI:167181"/>
        <dbReference type="EC" id="4.2.99.18"/>
    </reaction>
</comment>
<dbReference type="AlphaFoldDB" id="A0A1L7CDE2"/>
<keyword evidence="11 12" id="KW-0326">Glycosidase</keyword>
<dbReference type="SUPFAM" id="SSF48150">
    <property type="entry name" value="DNA-glycosylase"/>
    <property type="match status" value="1"/>
</dbReference>
<keyword evidence="4 12" id="KW-0227">DNA damage</keyword>
<dbReference type="SMART" id="SM00525">
    <property type="entry name" value="FES"/>
    <property type="match status" value="1"/>
</dbReference>
<dbReference type="SMART" id="SM00478">
    <property type="entry name" value="ENDO3c"/>
    <property type="match status" value="1"/>
</dbReference>
<evidence type="ECO:0000256" key="7">
    <source>
        <dbReference type="ARBA" id="ARBA00023014"/>
    </source>
</evidence>
<dbReference type="GO" id="GO:0019104">
    <property type="term" value="F:DNA N-glycosylase activity"/>
    <property type="evidence" value="ECO:0007669"/>
    <property type="project" value="UniProtKB-UniRule"/>
</dbReference>
<evidence type="ECO:0000256" key="4">
    <source>
        <dbReference type="ARBA" id="ARBA00022763"/>
    </source>
</evidence>
<comment type="function">
    <text evidence="12">DNA repair enzyme that has both DNA N-glycosylase activity and AP-lyase activity. The DNA N-glycosylase activity releases various damaged pyrimidines from DNA by cleaving the N-glycosidic bond, leaving an AP (apurinic/apyrimidinic) site. The AP-lyase activity cleaves the phosphodiester bond 3' to the AP site by a beta-elimination, leaving a 3'-terminal unsaturated sugar and a product with a terminal 5'-phosphate.</text>
</comment>
<dbReference type="CDD" id="cd00056">
    <property type="entry name" value="ENDO3c"/>
    <property type="match status" value="1"/>
</dbReference>
<dbReference type="GO" id="GO:0003677">
    <property type="term" value="F:DNA binding"/>
    <property type="evidence" value="ECO:0007669"/>
    <property type="project" value="UniProtKB-UniRule"/>
</dbReference>
<dbReference type="STRING" id="1431546.CAQU_00875"/>
<keyword evidence="7 12" id="KW-0411">Iron-sulfur</keyword>
<evidence type="ECO:0000256" key="11">
    <source>
        <dbReference type="ARBA" id="ARBA00023295"/>
    </source>
</evidence>
<dbReference type="GO" id="GO:0046872">
    <property type="term" value="F:metal ion binding"/>
    <property type="evidence" value="ECO:0007669"/>
    <property type="project" value="UniProtKB-KW"/>
</dbReference>
<keyword evidence="9 12" id="KW-0234">DNA repair</keyword>
<gene>
    <name evidence="12" type="primary">nth</name>
    <name evidence="14" type="ORF">CAQU_00875</name>
</gene>
<sequence>MLAQAYPEATCELNFTNPFELLVATALSAQTTDVRVNTVTPELFSRFPDADALAHASHDEVAEIIRPVGMHNQKAKNLINMASSLVGSCDGQVPADRDSLTALAGVGRKTANVVLGTWFRQPTMPVDTHVTRVAHALGLSRGKTPLAIEKDLCAQLPEDTWVDFSHRMILHGRRICHARTPDCGNCILSRVCPSATAPLRG</sequence>
<keyword evidence="6 12" id="KW-0408">Iron</keyword>
<evidence type="ECO:0000256" key="12">
    <source>
        <dbReference type="HAMAP-Rule" id="MF_00942"/>
    </source>
</evidence>
<feature type="domain" description="HhH-GPD" evidence="13">
    <location>
        <begin position="27"/>
        <end position="174"/>
    </location>
</feature>
<evidence type="ECO:0000256" key="10">
    <source>
        <dbReference type="ARBA" id="ARBA00023239"/>
    </source>
</evidence>
<dbReference type="FunFam" id="1.10.1670.10:FF:000001">
    <property type="entry name" value="Endonuclease III"/>
    <property type="match status" value="1"/>
</dbReference>
<keyword evidence="2 12" id="KW-0004">4Fe-4S</keyword>
<dbReference type="PANTHER" id="PTHR10359">
    <property type="entry name" value="A/G-SPECIFIC ADENINE GLYCOSYLASE/ENDONUCLEASE III"/>
    <property type="match status" value="1"/>
</dbReference>
<dbReference type="EC" id="4.2.99.18" evidence="12"/>
<dbReference type="FunFam" id="1.10.340.30:FF:000001">
    <property type="entry name" value="Endonuclease III"/>
    <property type="match status" value="1"/>
</dbReference>
<evidence type="ECO:0000256" key="6">
    <source>
        <dbReference type="ARBA" id="ARBA00023004"/>
    </source>
</evidence>
<keyword evidence="5 12" id="KW-0378">Hydrolase</keyword>
<dbReference type="InterPro" id="IPR023170">
    <property type="entry name" value="HhH_base_excis_C"/>
</dbReference>
<dbReference type="PANTHER" id="PTHR10359:SF18">
    <property type="entry name" value="ENDONUCLEASE III"/>
    <property type="match status" value="1"/>
</dbReference>
<dbReference type="EMBL" id="CP009245">
    <property type="protein sequence ID" value="APT83872.1"/>
    <property type="molecule type" value="Genomic_DNA"/>
</dbReference>
<proteinExistence type="inferred from homology"/>
<evidence type="ECO:0000256" key="2">
    <source>
        <dbReference type="ARBA" id="ARBA00022485"/>
    </source>
</evidence>
<evidence type="ECO:0000313" key="14">
    <source>
        <dbReference type="EMBL" id="APT83872.1"/>
    </source>
</evidence>
<keyword evidence="8 12" id="KW-0238">DNA-binding</keyword>
<feature type="binding site" evidence="12">
    <location>
        <position position="183"/>
    </location>
    <ligand>
        <name>[4Fe-4S] cluster</name>
        <dbReference type="ChEBI" id="CHEBI:49883"/>
    </ligand>
</feature>
<dbReference type="InterPro" id="IPR003651">
    <property type="entry name" value="Endonuclease3_FeS-loop_motif"/>
</dbReference>
<keyword evidence="15" id="KW-1185">Reference proteome</keyword>
<dbReference type="Gene3D" id="1.10.340.30">
    <property type="entry name" value="Hypothetical protein, domain 2"/>
    <property type="match status" value="1"/>
</dbReference>
<dbReference type="Pfam" id="PF00633">
    <property type="entry name" value="HHH"/>
    <property type="match status" value="1"/>
</dbReference>